<dbReference type="PANTHER" id="PTHR44029:SF1">
    <property type="entry name" value="DNAJ HOMOLOG SUBFAMILY C MEMBER 21"/>
    <property type="match status" value="1"/>
</dbReference>
<dbReference type="PROSITE" id="PS50076">
    <property type="entry name" value="DNAJ_2"/>
    <property type="match status" value="1"/>
</dbReference>
<dbReference type="Gene3D" id="1.10.287.110">
    <property type="entry name" value="DnaJ domain"/>
    <property type="match status" value="1"/>
</dbReference>
<dbReference type="AlphaFoldDB" id="A0A0D7BAK6"/>
<dbReference type="InterPro" id="IPR054076">
    <property type="entry name" value="ZUO1-like_ZHD"/>
</dbReference>
<feature type="compositionally biased region" description="Basic and acidic residues" evidence="1">
    <location>
        <begin position="83"/>
        <end position="96"/>
    </location>
</feature>
<evidence type="ECO:0000259" key="3">
    <source>
        <dbReference type="PROSITE" id="PS50076"/>
    </source>
</evidence>
<dbReference type="InterPro" id="IPR036869">
    <property type="entry name" value="J_dom_sf"/>
</dbReference>
<gene>
    <name evidence="4" type="ORF">CYLTODRAFT_491343</name>
</gene>
<dbReference type="InterPro" id="IPR051964">
    <property type="entry name" value="Chaperone_stress_response"/>
</dbReference>
<dbReference type="Pfam" id="PF00226">
    <property type="entry name" value="DnaJ"/>
    <property type="match status" value="1"/>
</dbReference>
<keyword evidence="2" id="KW-0472">Membrane</keyword>
<dbReference type="PRINTS" id="PR00625">
    <property type="entry name" value="JDOMAIN"/>
</dbReference>
<feature type="transmembrane region" description="Helical" evidence="2">
    <location>
        <begin position="7"/>
        <end position="31"/>
    </location>
</feature>
<dbReference type="InterPro" id="IPR001623">
    <property type="entry name" value="DnaJ_domain"/>
</dbReference>
<feature type="region of interest" description="Disordered" evidence="1">
    <location>
        <begin position="74"/>
        <end position="96"/>
    </location>
</feature>
<keyword evidence="2" id="KW-0812">Transmembrane</keyword>
<accession>A0A0D7BAK6</accession>
<keyword evidence="2" id="KW-1133">Transmembrane helix</keyword>
<evidence type="ECO:0000313" key="4">
    <source>
        <dbReference type="EMBL" id="KIY66561.1"/>
    </source>
</evidence>
<sequence>MWLIFRLVWWIIKWTFIIVLSLLGLMVFYVVCGVCFNPEPRRSPRNSKARNAGEQSYYEILGISEDASPDDIKRARKQQSLAHHPDKNPDDQEGAKARFQKIQEAYETLIDDEKRRNYVHEVEKEEEPEIPSSKPRRGFFDGGPKFAYIYEEYIEKYPLGSQEPGITAPPLIETIQSIATMTDPNDLLLLIDLFRCVAHDEMRLARRPLRADQYPLYGGPSDLWNNAEYEYTGRPYGTEVGKFYRFWPNFKSKRTFEQEIPSATEDDLPDARQRKYFNKAIKASRMKEKEFLEEVVQKLATLLEGVDPRVDAHEELSASMGRFRGSGGSHKKSGSGNKKKKNGTTW</sequence>
<name>A0A0D7BAK6_9AGAR</name>
<dbReference type="OrthoDB" id="10250354at2759"/>
<reference evidence="4 5" key="1">
    <citation type="journal article" date="2015" name="Fungal Genet. Biol.">
        <title>Evolution of novel wood decay mechanisms in Agaricales revealed by the genome sequences of Fistulina hepatica and Cylindrobasidium torrendii.</title>
        <authorList>
            <person name="Floudas D."/>
            <person name="Held B.W."/>
            <person name="Riley R."/>
            <person name="Nagy L.G."/>
            <person name="Koehler G."/>
            <person name="Ransdell A.S."/>
            <person name="Younus H."/>
            <person name="Chow J."/>
            <person name="Chiniquy J."/>
            <person name="Lipzen A."/>
            <person name="Tritt A."/>
            <person name="Sun H."/>
            <person name="Haridas S."/>
            <person name="LaButti K."/>
            <person name="Ohm R.A."/>
            <person name="Kues U."/>
            <person name="Blanchette R.A."/>
            <person name="Grigoriev I.V."/>
            <person name="Minto R.E."/>
            <person name="Hibbett D.S."/>
        </authorList>
    </citation>
    <scope>NUCLEOTIDE SEQUENCE [LARGE SCALE GENOMIC DNA]</scope>
    <source>
        <strain evidence="4 5">FP15055 ss-10</strain>
    </source>
</reference>
<dbReference type="SUPFAM" id="SSF46565">
    <property type="entry name" value="Chaperone J-domain"/>
    <property type="match status" value="1"/>
</dbReference>
<dbReference type="STRING" id="1314674.A0A0D7BAK6"/>
<dbReference type="CDD" id="cd06257">
    <property type="entry name" value="DnaJ"/>
    <property type="match status" value="1"/>
</dbReference>
<evidence type="ECO:0000313" key="5">
    <source>
        <dbReference type="Proteomes" id="UP000054007"/>
    </source>
</evidence>
<dbReference type="GO" id="GO:0005737">
    <property type="term" value="C:cytoplasm"/>
    <property type="evidence" value="ECO:0007669"/>
    <property type="project" value="TreeGrafter"/>
</dbReference>
<evidence type="ECO:0000256" key="1">
    <source>
        <dbReference type="SAM" id="MobiDB-lite"/>
    </source>
</evidence>
<dbReference type="SMART" id="SM00271">
    <property type="entry name" value="DnaJ"/>
    <property type="match status" value="1"/>
</dbReference>
<proteinExistence type="predicted"/>
<feature type="region of interest" description="Disordered" evidence="1">
    <location>
        <begin position="319"/>
        <end position="346"/>
    </location>
</feature>
<protein>
    <submittedName>
        <fullName evidence="4">DnaJ-domain-containing protein</fullName>
    </submittedName>
</protein>
<dbReference type="PROSITE" id="PS00636">
    <property type="entry name" value="DNAJ_1"/>
    <property type="match status" value="1"/>
</dbReference>
<organism evidence="4 5">
    <name type="scientific">Cylindrobasidium torrendii FP15055 ss-10</name>
    <dbReference type="NCBI Taxonomy" id="1314674"/>
    <lineage>
        <taxon>Eukaryota</taxon>
        <taxon>Fungi</taxon>
        <taxon>Dikarya</taxon>
        <taxon>Basidiomycota</taxon>
        <taxon>Agaricomycotina</taxon>
        <taxon>Agaricomycetes</taxon>
        <taxon>Agaricomycetidae</taxon>
        <taxon>Agaricales</taxon>
        <taxon>Marasmiineae</taxon>
        <taxon>Physalacriaceae</taxon>
        <taxon>Cylindrobasidium</taxon>
    </lineage>
</organism>
<feature type="domain" description="J" evidence="3">
    <location>
        <begin position="56"/>
        <end position="122"/>
    </location>
</feature>
<feature type="compositionally biased region" description="Basic residues" evidence="1">
    <location>
        <begin position="329"/>
        <end position="346"/>
    </location>
</feature>
<dbReference type="PANTHER" id="PTHR44029">
    <property type="entry name" value="DNAJ HOMOLOG SUBFAMILY C MEMBER 21"/>
    <property type="match status" value="1"/>
</dbReference>
<dbReference type="Proteomes" id="UP000054007">
    <property type="component" value="Unassembled WGS sequence"/>
</dbReference>
<dbReference type="EMBL" id="KN880550">
    <property type="protein sequence ID" value="KIY66561.1"/>
    <property type="molecule type" value="Genomic_DNA"/>
</dbReference>
<dbReference type="Pfam" id="PF21884">
    <property type="entry name" value="ZUO1-like_ZHD"/>
    <property type="match status" value="1"/>
</dbReference>
<dbReference type="InterPro" id="IPR018253">
    <property type="entry name" value="DnaJ_domain_CS"/>
</dbReference>
<keyword evidence="5" id="KW-1185">Reference proteome</keyword>
<evidence type="ECO:0000256" key="2">
    <source>
        <dbReference type="SAM" id="Phobius"/>
    </source>
</evidence>